<evidence type="ECO:0008006" key="4">
    <source>
        <dbReference type="Google" id="ProtNLM"/>
    </source>
</evidence>
<dbReference type="AlphaFoldDB" id="A0A0K2H2W6"/>
<gene>
    <name evidence="2" type="ORF">CLAC_01330</name>
</gene>
<evidence type="ECO:0000256" key="1">
    <source>
        <dbReference type="SAM" id="Phobius"/>
    </source>
</evidence>
<keyword evidence="1" id="KW-0812">Transmembrane</keyword>
<proteinExistence type="predicted"/>
<dbReference type="KEGG" id="clw:CLAC_01330"/>
<name>A0A0K2H2W6_9CORY</name>
<organism evidence="2 3">
    <name type="scientific">Corynebacterium lactis RW2-5</name>
    <dbReference type="NCBI Taxonomy" id="1408189"/>
    <lineage>
        <taxon>Bacteria</taxon>
        <taxon>Bacillati</taxon>
        <taxon>Actinomycetota</taxon>
        <taxon>Actinomycetes</taxon>
        <taxon>Mycobacteriales</taxon>
        <taxon>Corynebacteriaceae</taxon>
        <taxon>Corynebacterium</taxon>
    </lineage>
</organism>
<keyword evidence="1" id="KW-1133">Transmembrane helix</keyword>
<dbReference type="PATRIC" id="fig|1408189.4.peg.265"/>
<dbReference type="STRING" id="1408189.CLAC_01330"/>
<accession>A0A0K2H2W6</accession>
<evidence type="ECO:0000313" key="3">
    <source>
        <dbReference type="Proteomes" id="UP000058446"/>
    </source>
</evidence>
<reference evidence="2 3" key="1">
    <citation type="submission" date="2013-10" db="EMBL/GenBank/DDBJ databases">
        <title>Complete genome sequence of Corynebacterium lactis DSM 45799(T), isolated from raw cow milk.</title>
        <authorList>
            <person name="Ruckert C."/>
            <person name="Albersmeier A."/>
            <person name="Lipski A."/>
            <person name="Kalinowski J."/>
        </authorList>
    </citation>
    <scope>NUCLEOTIDE SEQUENCE [LARGE SCALE GENOMIC DNA]</scope>
    <source>
        <strain evidence="2 3">RW2-5</strain>
    </source>
</reference>
<feature type="transmembrane region" description="Helical" evidence="1">
    <location>
        <begin position="6"/>
        <end position="29"/>
    </location>
</feature>
<evidence type="ECO:0000313" key="2">
    <source>
        <dbReference type="EMBL" id="ALA68372.1"/>
    </source>
</evidence>
<keyword evidence="3" id="KW-1185">Reference proteome</keyword>
<sequence length="247" mass="25444">MKVVPTIIGIVIVLAVIAIAAEIGVRYFIGEKISEGFQEESARRGVATQLHPKASFGSSPVLPVLVTKEISHLEVNTPSTLEVKDPAALSGQPEVIGDPAAKIVMAKVNAANPDDPVAGSARIEVTLSPELLQALANRKTGARISSVTPLPGDGVFDVQYSSGIATSKLRPVLDGGNLSVNLEGGSVLGLNLDGLAKFIGDNNGNVFSLAVGHGLSVDEANVTDEGLALVLSGADLPLSTVSQLHFE</sequence>
<protein>
    <recommendedName>
        <fullName evidence="4">DUF2993 domain-containing protein</fullName>
    </recommendedName>
</protein>
<dbReference type="Proteomes" id="UP000058446">
    <property type="component" value="Chromosome"/>
</dbReference>
<keyword evidence="1" id="KW-0472">Membrane</keyword>
<dbReference type="EMBL" id="CP006841">
    <property type="protein sequence ID" value="ALA68372.1"/>
    <property type="molecule type" value="Genomic_DNA"/>
</dbReference>